<evidence type="ECO:0000313" key="4">
    <source>
        <dbReference type="EMBL" id="EFG47825.1"/>
    </source>
</evidence>
<dbReference type="Proteomes" id="UP000005714">
    <property type="component" value="Unassembled WGS sequence"/>
</dbReference>
<keyword evidence="1" id="KW-0805">Transcription regulation</keyword>
<dbReference type="InterPro" id="IPR050313">
    <property type="entry name" value="Carb_Metab_HTH_regulators"/>
</dbReference>
<dbReference type="InterPro" id="IPR001034">
    <property type="entry name" value="DeoR_HTH"/>
</dbReference>
<name>D4YLU2_9MICO</name>
<dbReference type="PANTHER" id="PTHR30363">
    <property type="entry name" value="HTH-TYPE TRANSCRIPTIONAL REGULATOR SRLR-RELATED"/>
    <property type="match status" value="1"/>
</dbReference>
<dbReference type="Pfam" id="PF08220">
    <property type="entry name" value="HTH_DeoR"/>
    <property type="match status" value="1"/>
</dbReference>
<dbReference type="Pfam" id="PF00455">
    <property type="entry name" value="DeoRC"/>
    <property type="match status" value="1"/>
</dbReference>
<dbReference type="OrthoDB" id="7688673at2"/>
<keyword evidence="5" id="KW-1185">Reference proteome</keyword>
<dbReference type="SUPFAM" id="SSF100950">
    <property type="entry name" value="NagB/RpiA/CoA transferase-like"/>
    <property type="match status" value="1"/>
</dbReference>
<protein>
    <submittedName>
        <fullName evidence="4">Transcriptional regulator, DeoR family</fullName>
    </submittedName>
</protein>
<dbReference type="SMART" id="SM01134">
    <property type="entry name" value="DeoRC"/>
    <property type="match status" value="1"/>
</dbReference>
<proteinExistence type="predicted"/>
<dbReference type="InterPro" id="IPR014036">
    <property type="entry name" value="DeoR-like_C"/>
</dbReference>
<dbReference type="InterPro" id="IPR037171">
    <property type="entry name" value="NagB/RpiA_transferase-like"/>
</dbReference>
<dbReference type="STRING" id="585530.HMPREF0183_0902"/>
<evidence type="ECO:0000259" key="3">
    <source>
        <dbReference type="PROSITE" id="PS51000"/>
    </source>
</evidence>
<dbReference type="SMART" id="SM00420">
    <property type="entry name" value="HTH_DEOR"/>
    <property type="match status" value="1"/>
</dbReference>
<evidence type="ECO:0000256" key="2">
    <source>
        <dbReference type="ARBA" id="ARBA00023163"/>
    </source>
</evidence>
<dbReference type="InterPro" id="IPR036390">
    <property type="entry name" value="WH_DNA-bd_sf"/>
</dbReference>
<dbReference type="GO" id="GO:0003700">
    <property type="term" value="F:DNA-binding transcription factor activity"/>
    <property type="evidence" value="ECO:0007669"/>
    <property type="project" value="InterPro"/>
</dbReference>
<gene>
    <name evidence="4" type="primary">glpR</name>
    <name evidence="4" type="ORF">HMPREF0183_0902</name>
</gene>
<dbReference type="PANTHER" id="PTHR30363:SF44">
    <property type="entry name" value="AGA OPERON TRANSCRIPTIONAL REPRESSOR-RELATED"/>
    <property type="match status" value="1"/>
</dbReference>
<dbReference type="SUPFAM" id="SSF46785">
    <property type="entry name" value="Winged helix' DNA-binding domain"/>
    <property type="match status" value="1"/>
</dbReference>
<organism evidence="4 5">
    <name type="scientific">Brevibacterium mcbrellneri ATCC 49030</name>
    <dbReference type="NCBI Taxonomy" id="585530"/>
    <lineage>
        <taxon>Bacteria</taxon>
        <taxon>Bacillati</taxon>
        <taxon>Actinomycetota</taxon>
        <taxon>Actinomycetes</taxon>
        <taxon>Micrococcales</taxon>
        <taxon>Brevibacteriaceae</taxon>
        <taxon>Brevibacterium</taxon>
    </lineage>
</organism>
<accession>D4YLU2</accession>
<comment type="caution">
    <text evidence="4">The sequence shown here is derived from an EMBL/GenBank/DDBJ whole genome shotgun (WGS) entry which is preliminary data.</text>
</comment>
<dbReference type="PROSITE" id="PS51000">
    <property type="entry name" value="HTH_DEOR_2"/>
    <property type="match status" value="1"/>
</dbReference>
<keyword evidence="2" id="KW-0804">Transcription</keyword>
<dbReference type="AlphaFoldDB" id="D4YLU2"/>
<feature type="domain" description="HTH deoR-type" evidence="3">
    <location>
        <begin position="2"/>
        <end position="57"/>
    </location>
</feature>
<evidence type="ECO:0000256" key="1">
    <source>
        <dbReference type="ARBA" id="ARBA00023015"/>
    </source>
</evidence>
<dbReference type="RefSeq" id="WP_005883194.1">
    <property type="nucleotide sequence ID" value="NZ_ADNU01000023.1"/>
</dbReference>
<dbReference type="eggNOG" id="COG1349">
    <property type="taxonomic scope" value="Bacteria"/>
</dbReference>
<sequence>MQRSNRQKLIIETVNSGPRSIDALAEMTGASSVSIRRDRVELADQGAIRRIRGCAAPMPHRGADYAFALQQASDIDLKQALAMATAELIEPGESVFIDNGTTALAIAKELSGKGQSGMAASLHSASTLARKPGNQVVVPGGLIDHDDQAFASAQRVLLASTADKFNHTAALRSAFIADLGTIITTQSTPGVTAEAHIAGVTVIEAEESSVNGKRPRVPLYSIGPSHWRGLRPRRVHENRLNYLDSDRVLAISQSRHPTGELSKRRHRI</sequence>
<evidence type="ECO:0000313" key="5">
    <source>
        <dbReference type="Proteomes" id="UP000005714"/>
    </source>
</evidence>
<reference evidence="4 5" key="1">
    <citation type="submission" date="2010-04" db="EMBL/GenBank/DDBJ databases">
        <authorList>
            <person name="Qin X."/>
            <person name="Bachman B."/>
            <person name="Battles P."/>
            <person name="Bell A."/>
            <person name="Bess C."/>
            <person name="Bickham C."/>
            <person name="Chaboub L."/>
            <person name="Chen D."/>
            <person name="Coyle M."/>
            <person name="Deiros D.R."/>
            <person name="Dinh H."/>
            <person name="Forbes L."/>
            <person name="Fowler G."/>
            <person name="Francisco L."/>
            <person name="Fu Q."/>
            <person name="Gubbala S."/>
            <person name="Hale W."/>
            <person name="Han Y."/>
            <person name="Hemphill L."/>
            <person name="Highlander S.K."/>
            <person name="Hirani K."/>
            <person name="Hogues M."/>
            <person name="Jackson L."/>
            <person name="Jakkamsetti A."/>
            <person name="Javaid M."/>
            <person name="Jiang H."/>
            <person name="Korchina V."/>
            <person name="Kovar C."/>
            <person name="Lara F."/>
            <person name="Lee S."/>
            <person name="Mata R."/>
            <person name="Mathew T."/>
            <person name="Moen C."/>
            <person name="Morales K."/>
            <person name="Munidasa M."/>
            <person name="Nazareth L."/>
            <person name="Ngo R."/>
            <person name="Nguyen L."/>
            <person name="Okwuonu G."/>
            <person name="Ongeri F."/>
            <person name="Patil S."/>
            <person name="Petrosino J."/>
            <person name="Pham C."/>
            <person name="Pham P."/>
            <person name="Pu L.-L."/>
            <person name="Puazo M."/>
            <person name="Raj R."/>
            <person name="Reid J."/>
            <person name="Rouhana J."/>
            <person name="Saada N."/>
            <person name="Shang Y."/>
            <person name="Simmons D."/>
            <person name="Thornton R."/>
            <person name="Warren J."/>
            <person name="Weissenberger G."/>
            <person name="Zhang J."/>
            <person name="Zhang L."/>
            <person name="Zhou C."/>
            <person name="Zhu D."/>
            <person name="Muzny D."/>
            <person name="Worley K."/>
            <person name="Gibbs R."/>
        </authorList>
    </citation>
    <scope>NUCLEOTIDE SEQUENCE [LARGE SCALE GENOMIC DNA]</scope>
    <source>
        <strain evidence="4 5">ATCC 49030</strain>
    </source>
</reference>
<dbReference type="EMBL" id="ADNU01000023">
    <property type="protein sequence ID" value="EFG47825.1"/>
    <property type="molecule type" value="Genomic_DNA"/>
</dbReference>